<sequence length="564" mass="63475">MKKKVLYIASLCLSMSLLPACDDFLDQVPLDTPTTATFLATEVEMNAGLTGVYSSIRWESATVPFQVFFDHWTDIGIERNQGNAAGVFDVNNGSVSSLWNFAYTSIQRANNLLAGMEAGKGNVAEATYNRIQAEARVLRAFAYYHLVFMYGDVPLITQPLQPEEFYTQTRTPKAEVVSFLYKELDEAAAALDWTAKERGRLNKAVAYGLKARIALYNKDYETAAASAQLVMANAGLDLNPRFQDLFTRAGQNANVNKEIMFELLYSDAYTNSITYVPLGHGSRSLGGQSGRFPTQRLVDMFEGKDGKRIDESQVYNPTAPRLNRDQRLKYTVVMHGDTITENKQTAVYNIYSDNTKFFENGNWVSRTNGDFTNAFGPVKNGVGYLWAKYSFSDETLFTSKVSWIFMRYAEILLTYAEAKIELGQIDNTVIDALNKVRARAGQPNVDGSIAGNQRELQELVRRERTVELALEGFRWFDIRRWQIAELVMPGAVYGAALNPANVPATPNFKLSDKHDLNSIPDYTASAALRFKRDNRLFEAKHYLLPIPQRERDLSKTLSQNDGWN</sequence>
<gene>
    <name evidence="9" type="ORF">EFA69_10420</name>
</gene>
<reference evidence="9 10" key="1">
    <citation type="submission" date="2018-11" db="EMBL/GenBank/DDBJ databases">
        <title>Rufibacter latericius sp. nov., isolated from water in Baiyang Lake.</title>
        <authorList>
            <person name="Yang Y."/>
        </authorList>
    </citation>
    <scope>NUCLEOTIDE SEQUENCE [LARGE SCALE GENOMIC DNA]</scope>
    <source>
        <strain evidence="9 10">MCC P1</strain>
    </source>
</reference>
<dbReference type="InterPro" id="IPR011990">
    <property type="entry name" value="TPR-like_helical_dom_sf"/>
</dbReference>
<comment type="caution">
    <text evidence="9">The sequence shown here is derived from an EMBL/GenBank/DDBJ whole genome shotgun (WGS) entry which is preliminary data.</text>
</comment>
<comment type="similarity">
    <text evidence="2">Belongs to the SusD family.</text>
</comment>
<feature type="signal peptide" evidence="6">
    <location>
        <begin position="1"/>
        <end position="20"/>
    </location>
</feature>
<name>A0A3M9MWL2_9BACT</name>
<evidence type="ECO:0000256" key="1">
    <source>
        <dbReference type="ARBA" id="ARBA00004442"/>
    </source>
</evidence>
<evidence type="ECO:0000259" key="7">
    <source>
        <dbReference type="Pfam" id="PF07980"/>
    </source>
</evidence>
<evidence type="ECO:0000256" key="4">
    <source>
        <dbReference type="ARBA" id="ARBA00023136"/>
    </source>
</evidence>
<comment type="subcellular location">
    <subcellularLocation>
        <location evidence="1">Cell outer membrane</location>
    </subcellularLocation>
</comment>
<evidence type="ECO:0000256" key="6">
    <source>
        <dbReference type="SAM" id="SignalP"/>
    </source>
</evidence>
<keyword evidence="10" id="KW-1185">Reference proteome</keyword>
<dbReference type="GO" id="GO:0009279">
    <property type="term" value="C:cell outer membrane"/>
    <property type="evidence" value="ECO:0007669"/>
    <property type="project" value="UniProtKB-SubCell"/>
</dbReference>
<dbReference type="OrthoDB" id="5694214at2"/>
<dbReference type="InterPro" id="IPR033985">
    <property type="entry name" value="SusD-like_N"/>
</dbReference>
<dbReference type="Pfam" id="PF14322">
    <property type="entry name" value="SusD-like_3"/>
    <property type="match status" value="1"/>
</dbReference>
<keyword evidence="4" id="KW-0472">Membrane</keyword>
<feature type="chain" id="PRO_5018099993" evidence="6">
    <location>
        <begin position="21"/>
        <end position="564"/>
    </location>
</feature>
<proteinExistence type="inferred from homology"/>
<dbReference type="EMBL" id="RJJE01000009">
    <property type="protein sequence ID" value="RNI29934.1"/>
    <property type="molecule type" value="Genomic_DNA"/>
</dbReference>
<feature type="domain" description="SusD-like N-terminal" evidence="8">
    <location>
        <begin position="23"/>
        <end position="215"/>
    </location>
</feature>
<accession>A0A3M9MWL2</accession>
<keyword evidence="5" id="KW-0998">Cell outer membrane</keyword>
<evidence type="ECO:0000313" key="10">
    <source>
        <dbReference type="Proteomes" id="UP000271010"/>
    </source>
</evidence>
<feature type="domain" description="RagB/SusD" evidence="7">
    <location>
        <begin position="281"/>
        <end position="563"/>
    </location>
</feature>
<dbReference type="SUPFAM" id="SSF48452">
    <property type="entry name" value="TPR-like"/>
    <property type="match status" value="1"/>
</dbReference>
<keyword evidence="3 6" id="KW-0732">Signal</keyword>
<dbReference type="Proteomes" id="UP000271010">
    <property type="component" value="Unassembled WGS sequence"/>
</dbReference>
<dbReference type="Pfam" id="PF07980">
    <property type="entry name" value="SusD_RagB"/>
    <property type="match status" value="1"/>
</dbReference>
<evidence type="ECO:0000256" key="5">
    <source>
        <dbReference type="ARBA" id="ARBA00023237"/>
    </source>
</evidence>
<evidence type="ECO:0000256" key="2">
    <source>
        <dbReference type="ARBA" id="ARBA00006275"/>
    </source>
</evidence>
<dbReference type="Gene3D" id="1.25.40.390">
    <property type="match status" value="1"/>
</dbReference>
<evidence type="ECO:0000259" key="8">
    <source>
        <dbReference type="Pfam" id="PF14322"/>
    </source>
</evidence>
<protein>
    <submittedName>
        <fullName evidence="9">RagB/SusD family nutrient uptake outer membrane protein</fullName>
    </submittedName>
</protein>
<dbReference type="CDD" id="cd08977">
    <property type="entry name" value="SusD"/>
    <property type="match status" value="1"/>
</dbReference>
<dbReference type="AlphaFoldDB" id="A0A3M9MWL2"/>
<evidence type="ECO:0000256" key="3">
    <source>
        <dbReference type="ARBA" id="ARBA00022729"/>
    </source>
</evidence>
<dbReference type="InterPro" id="IPR012944">
    <property type="entry name" value="SusD_RagB_dom"/>
</dbReference>
<organism evidence="9 10">
    <name type="scientific">Rufibacter immobilis</name>
    <dbReference type="NCBI Taxonomy" id="1348778"/>
    <lineage>
        <taxon>Bacteria</taxon>
        <taxon>Pseudomonadati</taxon>
        <taxon>Bacteroidota</taxon>
        <taxon>Cytophagia</taxon>
        <taxon>Cytophagales</taxon>
        <taxon>Hymenobacteraceae</taxon>
        <taxon>Rufibacter</taxon>
    </lineage>
</organism>
<evidence type="ECO:0000313" key="9">
    <source>
        <dbReference type="EMBL" id="RNI29934.1"/>
    </source>
</evidence>